<keyword evidence="2 8" id="KW-0690">Ribosome biogenesis</keyword>
<name>A0A098GHX9_LEGMI</name>
<reference evidence="11" key="2">
    <citation type="submission" date="2014-09" db="EMBL/GenBank/DDBJ databases">
        <authorList>
            <person name="Gomez-Valero L."/>
        </authorList>
    </citation>
    <scope>NUCLEOTIDE SEQUENCE [LARGE SCALE GENOMIC DNA]</scope>
    <source>
        <strain evidence="11">ATCC33218</strain>
    </source>
</reference>
<comment type="similarity">
    <text evidence="1 8">Belongs to the endoribonuclease YbeY family.</text>
</comment>
<dbReference type="PANTHER" id="PTHR46986:SF1">
    <property type="entry name" value="ENDORIBONUCLEASE YBEY, CHLOROPLASTIC"/>
    <property type="match status" value="1"/>
</dbReference>
<dbReference type="PROSITE" id="PS01306">
    <property type="entry name" value="UPF0054"/>
    <property type="match status" value="1"/>
</dbReference>
<dbReference type="InterPro" id="IPR023091">
    <property type="entry name" value="MetalPrtase_cat_dom_sf_prd"/>
</dbReference>
<evidence type="ECO:0000256" key="8">
    <source>
        <dbReference type="HAMAP-Rule" id="MF_00009"/>
    </source>
</evidence>
<dbReference type="SUPFAM" id="SSF55486">
    <property type="entry name" value="Metalloproteases ('zincins'), catalytic domain"/>
    <property type="match status" value="1"/>
</dbReference>
<dbReference type="NCBIfam" id="TIGR00043">
    <property type="entry name" value="rRNA maturation RNase YbeY"/>
    <property type="match status" value="1"/>
</dbReference>
<evidence type="ECO:0000313" key="11">
    <source>
        <dbReference type="Proteomes" id="UP000032414"/>
    </source>
</evidence>
<keyword evidence="5 8" id="KW-0255">Endonuclease</keyword>
<reference evidence="10 12" key="3">
    <citation type="submission" date="2016-10" db="EMBL/GenBank/DDBJ databases">
        <authorList>
            <person name="Varghese N."/>
            <person name="Submissions S."/>
        </authorList>
    </citation>
    <scope>NUCLEOTIDE SEQUENCE [LARGE SCALE GENOMIC DNA]</scope>
    <source>
        <strain evidence="10 12">ATCC 33218</strain>
    </source>
</reference>
<keyword evidence="8" id="KW-0698">rRNA processing</keyword>
<keyword evidence="7 8" id="KW-0862">Zinc</keyword>
<dbReference type="AlphaFoldDB" id="A0A098GHX9"/>
<dbReference type="GO" id="GO:0008270">
    <property type="term" value="F:zinc ion binding"/>
    <property type="evidence" value="ECO:0007669"/>
    <property type="project" value="UniProtKB-UniRule"/>
</dbReference>
<proteinExistence type="inferred from homology"/>
<feature type="binding site" evidence="8">
    <location>
        <position position="118"/>
    </location>
    <ligand>
        <name>Zn(2+)</name>
        <dbReference type="ChEBI" id="CHEBI:29105"/>
        <note>catalytic</note>
    </ligand>
</feature>
<dbReference type="Gene3D" id="3.40.390.30">
    <property type="entry name" value="Metalloproteases ('zincins'), catalytic domain"/>
    <property type="match status" value="1"/>
</dbReference>
<evidence type="ECO:0000256" key="1">
    <source>
        <dbReference type="ARBA" id="ARBA00010875"/>
    </source>
</evidence>
<dbReference type="HOGENOM" id="CLU_106710_0_1_6"/>
<dbReference type="GO" id="GO:0005737">
    <property type="term" value="C:cytoplasm"/>
    <property type="evidence" value="ECO:0007669"/>
    <property type="project" value="UniProtKB-SubCell"/>
</dbReference>
<dbReference type="RefSeq" id="WP_045099383.1">
    <property type="nucleotide sequence ID" value="NZ_CP020614.1"/>
</dbReference>
<evidence type="ECO:0000256" key="6">
    <source>
        <dbReference type="ARBA" id="ARBA00022801"/>
    </source>
</evidence>
<keyword evidence="3 8" id="KW-0540">Nuclease</keyword>
<accession>A0A098GHX9</accession>
<keyword evidence="8" id="KW-0963">Cytoplasm</keyword>
<evidence type="ECO:0000256" key="2">
    <source>
        <dbReference type="ARBA" id="ARBA00022517"/>
    </source>
</evidence>
<dbReference type="STRING" id="451.B6N58_07030"/>
<organism evidence="9 11">
    <name type="scientific">Legionella micdadei</name>
    <name type="common">Tatlockia micdadei</name>
    <dbReference type="NCBI Taxonomy" id="451"/>
    <lineage>
        <taxon>Bacteria</taxon>
        <taxon>Pseudomonadati</taxon>
        <taxon>Pseudomonadota</taxon>
        <taxon>Gammaproteobacteria</taxon>
        <taxon>Legionellales</taxon>
        <taxon>Legionellaceae</taxon>
        <taxon>Legionella</taxon>
    </lineage>
</organism>
<dbReference type="EC" id="3.1.-.-" evidence="8"/>
<dbReference type="PATRIC" id="fig|451.8.peg.1512"/>
<dbReference type="HAMAP" id="MF_00009">
    <property type="entry name" value="Endoribonucl_YbeY"/>
    <property type="match status" value="1"/>
</dbReference>
<dbReference type="GO" id="GO:0006364">
    <property type="term" value="P:rRNA processing"/>
    <property type="evidence" value="ECO:0007669"/>
    <property type="project" value="UniProtKB-UniRule"/>
</dbReference>
<keyword evidence="12" id="KW-1185">Reference proteome</keyword>
<sequence length="158" mass="17951">MNYHIDLQHACAHSIPVADELLIQWAELTLAEHKETAELTLRLVDEEEMTHLNHTYRQQNKTTNVLAFPSAIPDDIELDFPLLGDVIICPSVLQRESQELGKPVNEHWAHIVIHGVLHLLGYDHIKDSDAEIMQALEIKLLAHLGFANPYQIEGDNIE</sequence>
<dbReference type="Pfam" id="PF02130">
    <property type="entry name" value="YbeY"/>
    <property type="match status" value="1"/>
</dbReference>
<keyword evidence="6 8" id="KW-0378">Hydrolase</keyword>
<dbReference type="EMBL" id="FMVN01000006">
    <property type="protein sequence ID" value="SCY29603.1"/>
    <property type="molecule type" value="Genomic_DNA"/>
</dbReference>
<dbReference type="GO" id="GO:0004222">
    <property type="term" value="F:metalloendopeptidase activity"/>
    <property type="evidence" value="ECO:0007669"/>
    <property type="project" value="InterPro"/>
</dbReference>
<dbReference type="InterPro" id="IPR020549">
    <property type="entry name" value="YbeY_CS"/>
</dbReference>
<evidence type="ECO:0000313" key="12">
    <source>
        <dbReference type="Proteomes" id="UP000182998"/>
    </source>
</evidence>
<feature type="binding site" evidence="8">
    <location>
        <position position="114"/>
    </location>
    <ligand>
        <name>Zn(2+)</name>
        <dbReference type="ChEBI" id="CHEBI:29105"/>
        <note>catalytic</note>
    </ligand>
</feature>
<dbReference type="EMBL" id="LN614830">
    <property type="protein sequence ID" value="CEG61081.1"/>
    <property type="molecule type" value="Genomic_DNA"/>
</dbReference>
<keyword evidence="4 8" id="KW-0479">Metal-binding</keyword>
<dbReference type="Proteomes" id="UP000032414">
    <property type="component" value="Chromosome I"/>
</dbReference>
<feature type="binding site" evidence="8">
    <location>
        <position position="124"/>
    </location>
    <ligand>
        <name>Zn(2+)</name>
        <dbReference type="ChEBI" id="CHEBI:29105"/>
        <note>catalytic</note>
    </ligand>
</feature>
<evidence type="ECO:0000256" key="4">
    <source>
        <dbReference type="ARBA" id="ARBA00022723"/>
    </source>
</evidence>
<dbReference type="InterPro" id="IPR002036">
    <property type="entry name" value="YbeY"/>
</dbReference>
<evidence type="ECO:0000313" key="10">
    <source>
        <dbReference type="EMBL" id="SCY29603.1"/>
    </source>
</evidence>
<evidence type="ECO:0000256" key="3">
    <source>
        <dbReference type="ARBA" id="ARBA00022722"/>
    </source>
</evidence>
<gene>
    <name evidence="8 9" type="primary">ybeY</name>
    <name evidence="9" type="ORF">LMI_1787</name>
    <name evidence="10" type="ORF">SAMN02982997_01294</name>
</gene>
<dbReference type="OrthoDB" id="9807740at2"/>
<protein>
    <recommendedName>
        <fullName evidence="8">Endoribonuclease YbeY</fullName>
        <ecNumber evidence="8">3.1.-.-</ecNumber>
    </recommendedName>
</protein>
<dbReference type="PANTHER" id="PTHR46986">
    <property type="entry name" value="ENDORIBONUCLEASE YBEY, CHLOROPLASTIC"/>
    <property type="match status" value="1"/>
</dbReference>
<evidence type="ECO:0000256" key="5">
    <source>
        <dbReference type="ARBA" id="ARBA00022759"/>
    </source>
</evidence>
<reference evidence="9" key="1">
    <citation type="submission" date="2014-09" db="EMBL/GenBank/DDBJ databases">
        <authorList>
            <person name="GOMEZ-VALERO Laura"/>
        </authorList>
    </citation>
    <scope>NUCLEOTIDE SEQUENCE</scope>
    <source>
        <strain evidence="9">ATCC33218</strain>
    </source>
</reference>
<comment type="function">
    <text evidence="8">Single strand-specific metallo-endoribonuclease involved in late-stage 70S ribosome quality control and in maturation of the 3' terminus of the 16S rRNA.</text>
</comment>
<evidence type="ECO:0000313" key="9">
    <source>
        <dbReference type="EMBL" id="CEG61081.1"/>
    </source>
</evidence>
<dbReference type="KEGG" id="tmc:LMI_1787"/>
<dbReference type="Proteomes" id="UP000182998">
    <property type="component" value="Unassembled WGS sequence"/>
</dbReference>
<dbReference type="GO" id="GO:0004521">
    <property type="term" value="F:RNA endonuclease activity"/>
    <property type="evidence" value="ECO:0007669"/>
    <property type="project" value="UniProtKB-UniRule"/>
</dbReference>
<comment type="subcellular location">
    <subcellularLocation>
        <location evidence="8">Cytoplasm</location>
    </subcellularLocation>
</comment>
<evidence type="ECO:0000256" key="7">
    <source>
        <dbReference type="ARBA" id="ARBA00022833"/>
    </source>
</evidence>
<comment type="cofactor">
    <cofactor evidence="8">
        <name>Zn(2+)</name>
        <dbReference type="ChEBI" id="CHEBI:29105"/>
    </cofactor>
    <text evidence="8">Binds 1 zinc ion.</text>
</comment>